<dbReference type="InterPro" id="IPR047313">
    <property type="entry name" value="SMN_C"/>
</dbReference>
<gene>
    <name evidence="2" type="ORF">GALMADRAFT_256476</name>
</gene>
<reference evidence="3" key="1">
    <citation type="journal article" date="2014" name="Proc. Natl. Acad. Sci. U.S.A.">
        <title>Extensive sampling of basidiomycete genomes demonstrates inadequacy of the white-rot/brown-rot paradigm for wood decay fungi.</title>
        <authorList>
            <person name="Riley R."/>
            <person name="Salamov A.A."/>
            <person name="Brown D.W."/>
            <person name="Nagy L.G."/>
            <person name="Floudas D."/>
            <person name="Held B.W."/>
            <person name="Levasseur A."/>
            <person name="Lombard V."/>
            <person name="Morin E."/>
            <person name="Otillar R."/>
            <person name="Lindquist E.A."/>
            <person name="Sun H."/>
            <person name="LaButti K.M."/>
            <person name="Schmutz J."/>
            <person name="Jabbour D."/>
            <person name="Luo H."/>
            <person name="Baker S.E."/>
            <person name="Pisabarro A.G."/>
            <person name="Walton J.D."/>
            <person name="Blanchette R.A."/>
            <person name="Henrissat B."/>
            <person name="Martin F."/>
            <person name="Cullen D."/>
            <person name="Hibbett D.S."/>
            <person name="Grigoriev I.V."/>
        </authorList>
    </citation>
    <scope>NUCLEOTIDE SEQUENCE [LARGE SCALE GENOMIC DNA]</scope>
    <source>
        <strain evidence="3">CBS 339.88</strain>
    </source>
</reference>
<feature type="compositionally biased region" description="Polar residues" evidence="1">
    <location>
        <begin position="56"/>
        <end position="67"/>
    </location>
</feature>
<feature type="region of interest" description="Disordered" evidence="1">
    <location>
        <begin position="1"/>
        <end position="73"/>
    </location>
</feature>
<sequence length="317" mass="35759">MSTRPVVSYDDITLPYSHSEEQTKPSPSSRAGQRPPTKKRKRNNNQKAKYHDDFRSNQTNTAGNASTSHHDDFKNHMNAAYGFTFQEQEQGQLGGFDNEDMEAEGEFEEEEESRELTHQEIWDDSALLDAWEAATEEYEAYHGPEKDWKKESVKRSPLWYNIPVDPSKRATNAASRSNVTTIQTASAPDPAVHEDAERDSKPVDFDTFVPTHDPSLDEISTAPADSGPTMPAFANMNYIPDTPAGAMVSQDEAFQRALNAMYWGGYWTAMYQCQRRLSQNQTSSTGQDSANNEDDAEEQFAGEVDEDEDEEFTPTER</sequence>
<feature type="region of interest" description="Disordered" evidence="1">
    <location>
        <begin position="89"/>
        <end position="115"/>
    </location>
</feature>
<evidence type="ECO:0000313" key="3">
    <source>
        <dbReference type="Proteomes" id="UP000027222"/>
    </source>
</evidence>
<protein>
    <submittedName>
        <fullName evidence="2">Uncharacterized protein</fullName>
    </submittedName>
</protein>
<evidence type="ECO:0000256" key="1">
    <source>
        <dbReference type="SAM" id="MobiDB-lite"/>
    </source>
</evidence>
<evidence type="ECO:0000313" key="2">
    <source>
        <dbReference type="EMBL" id="KDR68693.1"/>
    </source>
</evidence>
<organism evidence="2 3">
    <name type="scientific">Galerina marginata (strain CBS 339.88)</name>
    <dbReference type="NCBI Taxonomy" id="685588"/>
    <lineage>
        <taxon>Eukaryota</taxon>
        <taxon>Fungi</taxon>
        <taxon>Dikarya</taxon>
        <taxon>Basidiomycota</taxon>
        <taxon>Agaricomycotina</taxon>
        <taxon>Agaricomycetes</taxon>
        <taxon>Agaricomycetidae</taxon>
        <taxon>Agaricales</taxon>
        <taxon>Agaricineae</taxon>
        <taxon>Strophariaceae</taxon>
        <taxon>Galerina</taxon>
    </lineage>
</organism>
<accession>A0A067SPI5</accession>
<dbReference type="OrthoDB" id="197400at2759"/>
<feature type="compositionally biased region" description="Acidic residues" evidence="1">
    <location>
        <begin position="97"/>
        <end position="113"/>
    </location>
</feature>
<proteinExistence type="predicted"/>
<keyword evidence="3" id="KW-1185">Reference proteome</keyword>
<feature type="compositionally biased region" description="Polar residues" evidence="1">
    <location>
        <begin position="277"/>
        <end position="290"/>
    </location>
</feature>
<name>A0A067SPI5_GALM3</name>
<dbReference type="CDD" id="cd22851">
    <property type="entry name" value="SMN_N"/>
    <property type="match status" value="1"/>
</dbReference>
<feature type="compositionally biased region" description="Acidic residues" evidence="1">
    <location>
        <begin position="291"/>
        <end position="317"/>
    </location>
</feature>
<dbReference type="EMBL" id="KL142406">
    <property type="protein sequence ID" value="KDR68693.1"/>
    <property type="molecule type" value="Genomic_DNA"/>
</dbReference>
<feature type="region of interest" description="Disordered" evidence="1">
    <location>
        <begin position="277"/>
        <end position="317"/>
    </location>
</feature>
<dbReference type="STRING" id="685588.A0A067SPI5"/>
<dbReference type="HOGENOM" id="CLU_081907_0_0_1"/>
<dbReference type="CDD" id="cd22852">
    <property type="entry name" value="SMN_C"/>
    <property type="match status" value="1"/>
</dbReference>
<dbReference type="AlphaFoldDB" id="A0A067SPI5"/>
<dbReference type="Proteomes" id="UP000027222">
    <property type="component" value="Unassembled WGS sequence"/>
</dbReference>